<evidence type="ECO:0000256" key="3">
    <source>
        <dbReference type="ARBA" id="ARBA00022884"/>
    </source>
</evidence>
<feature type="domain" description="NFACT RNA-binding" evidence="6">
    <location>
        <begin position="488"/>
        <end position="582"/>
    </location>
</feature>
<reference evidence="7 8" key="1">
    <citation type="journal article" date="2010" name="PLoS ONE">
        <title>The glycobiome of the rumen bacterium Butyrivibrio proteoclasticus B316(T) highlights adaptation to a polysaccharide-rich environment.</title>
        <authorList>
            <person name="Kelly W.J."/>
            <person name="Leahy S.C."/>
            <person name="Altermann E."/>
            <person name="Yeoman C.J."/>
            <person name="Dunne J.C."/>
            <person name="Kong Z."/>
            <person name="Pacheco D.M."/>
            <person name="Li D."/>
            <person name="Noel S.J."/>
            <person name="Moon C.D."/>
            <person name="Cookson A.L."/>
            <person name="Attwood G.T."/>
        </authorList>
    </citation>
    <scope>NUCLEOTIDE SEQUENCE [LARGE SCALE GENOMIC DNA]</scope>
    <source>
        <strain evidence="8">ATCC 51982 / DSM 14932 / B316</strain>
    </source>
</reference>
<evidence type="ECO:0000256" key="1">
    <source>
        <dbReference type="ARBA" id="ARBA00022555"/>
    </source>
</evidence>
<name>E0S2N2_BUTPB</name>
<dbReference type="HOGENOM" id="CLU_022481_2_1_9"/>
<dbReference type="InterPro" id="IPR043682">
    <property type="entry name" value="RqcH_bacterial"/>
</dbReference>
<keyword evidence="1 5" id="KW-0820">tRNA-binding</keyword>
<dbReference type="GO" id="GO:0019843">
    <property type="term" value="F:rRNA binding"/>
    <property type="evidence" value="ECO:0007669"/>
    <property type="project" value="UniProtKB-UniRule"/>
</dbReference>
<comment type="function">
    <text evidence="5">Key component of the ribosome quality control system (RQC), a ribosome-associated complex that mediates the extraction of incompletely synthesized nascent chains from stalled ribosomes and their subsequent degradation. RqcH recruits Ala-charged tRNA, and with RqcP directs the elongation of stalled nascent chains on 50S ribosomal subunits, leading to non-templated C-terminal alanine extensions (Ala tail). The Ala tail promotes nascent chain degradation. May add between 1 and at least 8 Ala residues. Binds to stalled 50S ribosomal subunits.</text>
</comment>
<evidence type="ECO:0000256" key="5">
    <source>
        <dbReference type="HAMAP-Rule" id="MF_00844"/>
    </source>
</evidence>
<evidence type="ECO:0000313" key="7">
    <source>
        <dbReference type="EMBL" id="ADL33999.1"/>
    </source>
</evidence>
<dbReference type="KEGG" id="bpb:bpr_I1261"/>
<dbReference type="HAMAP" id="MF_00844_B">
    <property type="entry name" value="RqcH_B"/>
    <property type="match status" value="1"/>
</dbReference>
<feature type="coiled-coil region" evidence="5">
    <location>
        <begin position="411"/>
        <end position="462"/>
    </location>
</feature>
<keyword evidence="3 5" id="KW-0694">RNA-binding</keyword>
<dbReference type="AlphaFoldDB" id="E0S2N2"/>
<dbReference type="InterPro" id="IPR008532">
    <property type="entry name" value="NFACT_RNA-bd"/>
</dbReference>
<dbReference type="GO" id="GO:0043023">
    <property type="term" value="F:ribosomal large subunit binding"/>
    <property type="evidence" value="ECO:0007669"/>
    <property type="project" value="UniProtKB-UniRule"/>
</dbReference>
<dbReference type="Gene3D" id="1.10.8.50">
    <property type="match status" value="1"/>
</dbReference>
<dbReference type="EMBL" id="CP001810">
    <property type="protein sequence ID" value="ADL33999.1"/>
    <property type="molecule type" value="Genomic_DNA"/>
</dbReference>
<evidence type="ECO:0000313" key="8">
    <source>
        <dbReference type="Proteomes" id="UP000001299"/>
    </source>
</evidence>
<dbReference type="PANTHER" id="PTHR15239:SF6">
    <property type="entry name" value="RIBOSOME QUALITY CONTROL COMPLEX SUBUNIT NEMF"/>
    <property type="match status" value="1"/>
</dbReference>
<dbReference type="GO" id="GO:0000049">
    <property type="term" value="F:tRNA binding"/>
    <property type="evidence" value="ECO:0007669"/>
    <property type="project" value="UniProtKB-UniRule"/>
</dbReference>
<evidence type="ECO:0000259" key="6">
    <source>
        <dbReference type="Pfam" id="PF05670"/>
    </source>
</evidence>
<comment type="subunit">
    <text evidence="5">Associates with stalled 50S ribosomal subunits. Binds to RqcP.</text>
</comment>
<sequence>MAFDGITIANLTRDFSDRLTGGRIYKIAQTESDELFITVKLSFENAEKYGIKQEKLVLSADASLPLAYLSDESKQSPMTAPNFCMLLRKHIQNGRIMSVTQPGGLERIIRFEVEHLDEMGDLRHKVLLIEIMGKYSNIIFTDENNVIIDSIKHIPASVSSVREVLPGREYFIPSQDKANPLATTADEFSSCVLSKGMPLFKAIYSSYTGLSPIIAQEICYRSGVDADKSAIALDTAESIAVYRAFSDVMDLVRNGSFSPVVVYEDDAPKEYASIPLTLYGMSAGLSAQESAINNQASDLNGYSYKEYESISDLLQSYYAEKNVVTRIRQKSVDLRKIVQTSLERNVRKYDLQLKQMKDSEKKDKYRIYGELLTVYGYSAEPGAEKITVNDYNTGKDVTITLDPTLTPSQNAKKYFDKYTKLKRTAEALEEQMKETKEAIDQLESIQNALEIAQKEADLAQIKQELADSGYIKSHNTGKNGRKEKITSKPFHYLSSDGFDIYVGKNNIQNDELTFKTANGGDWWFHAKKIPGSHVVLITGGKEVPDRAFEEAAALAAYYSKGKVQEKVEIDYVMRKEVKKPGGAKPGFVVYYTNYSMAISPDISALKLISD</sequence>
<dbReference type="STRING" id="515622.bpr_I1261"/>
<dbReference type="PANTHER" id="PTHR15239">
    <property type="entry name" value="NUCLEAR EXPORT MEDIATOR FACTOR NEMF"/>
    <property type="match status" value="1"/>
</dbReference>
<dbReference type="Pfam" id="PF05670">
    <property type="entry name" value="NFACT-R_1"/>
    <property type="match status" value="1"/>
</dbReference>
<proteinExistence type="inferred from homology"/>
<dbReference type="RefSeq" id="WP_013280653.1">
    <property type="nucleotide sequence ID" value="NC_014387.1"/>
</dbReference>
<keyword evidence="2 5" id="KW-0699">rRNA-binding</keyword>
<keyword evidence="4 5" id="KW-0648">Protein biosynthesis</keyword>
<dbReference type="GO" id="GO:1990112">
    <property type="term" value="C:RQC complex"/>
    <property type="evidence" value="ECO:0007669"/>
    <property type="project" value="TreeGrafter"/>
</dbReference>
<dbReference type="Gene3D" id="2.30.310.10">
    <property type="entry name" value="ibrinogen binding protein from staphylococcus aureus domain"/>
    <property type="match status" value="1"/>
</dbReference>
<keyword evidence="8" id="KW-1185">Reference proteome</keyword>
<protein>
    <recommendedName>
        <fullName evidence="5">Rqc2 homolog RqcH</fullName>
        <shortName evidence="5">RqcH</shortName>
    </recommendedName>
</protein>
<dbReference type="InterPro" id="IPR051608">
    <property type="entry name" value="RQC_Subunit_NEMF"/>
</dbReference>
<dbReference type="GO" id="GO:0072344">
    <property type="term" value="P:rescue of stalled ribosome"/>
    <property type="evidence" value="ECO:0007669"/>
    <property type="project" value="UniProtKB-UniRule"/>
</dbReference>
<dbReference type="eggNOG" id="COG1293">
    <property type="taxonomic scope" value="Bacteria"/>
</dbReference>
<dbReference type="Proteomes" id="UP000001299">
    <property type="component" value="Chromosome 1"/>
</dbReference>
<accession>E0S2N2</accession>
<gene>
    <name evidence="5" type="primary">rqcH</name>
    <name evidence="7" type="ordered locus">bpr_I1261</name>
</gene>
<keyword evidence="5" id="KW-0175">Coiled coil</keyword>
<evidence type="ECO:0000256" key="2">
    <source>
        <dbReference type="ARBA" id="ARBA00022730"/>
    </source>
</evidence>
<dbReference type="Pfam" id="PF05833">
    <property type="entry name" value="NFACT_N"/>
    <property type="match status" value="1"/>
</dbReference>
<evidence type="ECO:0000256" key="4">
    <source>
        <dbReference type="ARBA" id="ARBA00022917"/>
    </source>
</evidence>
<organism evidence="7 8">
    <name type="scientific">Butyrivibrio proteoclasticus (strain ATCC 51982 / DSM 14932 / B316)</name>
    <name type="common">Clostridium proteoclasticum</name>
    <dbReference type="NCBI Taxonomy" id="515622"/>
    <lineage>
        <taxon>Bacteria</taxon>
        <taxon>Bacillati</taxon>
        <taxon>Bacillota</taxon>
        <taxon>Clostridia</taxon>
        <taxon>Lachnospirales</taxon>
        <taxon>Lachnospiraceae</taxon>
        <taxon>Butyrivibrio</taxon>
    </lineage>
</organism>
<comment type="similarity">
    <text evidence="5">Belongs to the NEMF family.</text>
</comment>